<feature type="transmembrane region" description="Helical" evidence="1">
    <location>
        <begin position="52"/>
        <end position="71"/>
    </location>
</feature>
<dbReference type="AlphaFoldDB" id="A0A8J3KKZ1"/>
<feature type="transmembrane region" description="Helical" evidence="1">
    <location>
        <begin position="12"/>
        <end position="32"/>
    </location>
</feature>
<feature type="transmembrane region" description="Helical" evidence="1">
    <location>
        <begin position="116"/>
        <end position="138"/>
    </location>
</feature>
<gene>
    <name evidence="2" type="ORF">Cci01nite_40640</name>
</gene>
<sequence length="236" mass="23884">MVLDRSRWPAGFAVVGAVAGTAAVMYALGVLPEPWTRGYISEGGVATSPRDGIYRTGILALAGSLALLGAALRRLVPFVCAILVTAGVFGALSSAVSCTPGCPLPPYEPSTAQDLVHAGASVLAVGLAVVAMGTVALIALQPVLRRTARVFSAVTFPLALLLVIGLLAIGRGLFTSVLERVALVPVVGWVVLTGVLLCGLPKTVVPAQARLAGRSTAAARADGEPDVRAAERATAG</sequence>
<keyword evidence="3" id="KW-1185">Reference proteome</keyword>
<name>A0A8J3KKZ1_9ACTN</name>
<reference evidence="2 3" key="1">
    <citation type="submission" date="2021-01" db="EMBL/GenBank/DDBJ databases">
        <title>Whole genome shotgun sequence of Catellatospora citrea NBRC 14495.</title>
        <authorList>
            <person name="Komaki H."/>
            <person name="Tamura T."/>
        </authorList>
    </citation>
    <scope>NUCLEOTIDE SEQUENCE [LARGE SCALE GENOMIC DNA]</scope>
    <source>
        <strain evidence="2 3">NBRC 14495</strain>
    </source>
</reference>
<keyword evidence="1" id="KW-0472">Membrane</keyword>
<evidence type="ECO:0000256" key="1">
    <source>
        <dbReference type="SAM" id="Phobius"/>
    </source>
</evidence>
<evidence type="ECO:0008006" key="4">
    <source>
        <dbReference type="Google" id="ProtNLM"/>
    </source>
</evidence>
<dbReference type="Proteomes" id="UP000659904">
    <property type="component" value="Unassembled WGS sequence"/>
</dbReference>
<protein>
    <recommendedName>
        <fullName evidence="4">DUF998 domain-containing protein</fullName>
    </recommendedName>
</protein>
<dbReference type="RefSeq" id="WP_120320335.1">
    <property type="nucleotide sequence ID" value="NZ_BONH01000017.1"/>
</dbReference>
<dbReference type="InterPro" id="IPR009339">
    <property type="entry name" value="DUF998"/>
</dbReference>
<evidence type="ECO:0000313" key="3">
    <source>
        <dbReference type="Proteomes" id="UP000659904"/>
    </source>
</evidence>
<evidence type="ECO:0000313" key="2">
    <source>
        <dbReference type="EMBL" id="GIF98970.1"/>
    </source>
</evidence>
<keyword evidence="1" id="KW-1133">Transmembrane helix</keyword>
<dbReference type="EMBL" id="BONH01000017">
    <property type="protein sequence ID" value="GIF98970.1"/>
    <property type="molecule type" value="Genomic_DNA"/>
</dbReference>
<accession>A0A8J3KKZ1</accession>
<keyword evidence="1" id="KW-0812">Transmembrane</keyword>
<comment type="caution">
    <text evidence="2">The sequence shown here is derived from an EMBL/GenBank/DDBJ whole genome shotgun (WGS) entry which is preliminary data.</text>
</comment>
<proteinExistence type="predicted"/>
<dbReference type="Pfam" id="PF06197">
    <property type="entry name" value="DUF998"/>
    <property type="match status" value="1"/>
</dbReference>
<feature type="transmembrane region" description="Helical" evidence="1">
    <location>
        <begin position="181"/>
        <end position="200"/>
    </location>
</feature>
<feature type="transmembrane region" description="Helical" evidence="1">
    <location>
        <begin position="150"/>
        <end position="169"/>
    </location>
</feature>
<feature type="transmembrane region" description="Helical" evidence="1">
    <location>
        <begin position="78"/>
        <end position="96"/>
    </location>
</feature>
<organism evidence="2 3">
    <name type="scientific">Catellatospora citrea</name>
    <dbReference type="NCBI Taxonomy" id="53366"/>
    <lineage>
        <taxon>Bacteria</taxon>
        <taxon>Bacillati</taxon>
        <taxon>Actinomycetota</taxon>
        <taxon>Actinomycetes</taxon>
        <taxon>Micromonosporales</taxon>
        <taxon>Micromonosporaceae</taxon>
        <taxon>Catellatospora</taxon>
    </lineage>
</organism>